<accession>W0EXX0</accession>
<organism evidence="8 9">
    <name type="scientific">Niabella soli DSM 19437</name>
    <dbReference type="NCBI Taxonomy" id="929713"/>
    <lineage>
        <taxon>Bacteria</taxon>
        <taxon>Pseudomonadati</taxon>
        <taxon>Bacteroidota</taxon>
        <taxon>Chitinophagia</taxon>
        <taxon>Chitinophagales</taxon>
        <taxon>Chitinophagaceae</taxon>
        <taxon>Niabella</taxon>
    </lineage>
</organism>
<keyword evidence="4" id="KW-0119">Carbohydrate metabolism</keyword>
<keyword evidence="7" id="KW-0732">Signal</keyword>
<evidence type="ECO:0000313" key="9">
    <source>
        <dbReference type="Proteomes" id="UP000003586"/>
    </source>
</evidence>
<dbReference type="InterPro" id="IPR023296">
    <property type="entry name" value="Glyco_hydro_beta-prop_sf"/>
</dbReference>
<evidence type="ECO:0000256" key="1">
    <source>
        <dbReference type="ARBA" id="ARBA00009865"/>
    </source>
</evidence>
<dbReference type="PANTHER" id="PTHR43772">
    <property type="entry name" value="ENDO-1,4-BETA-XYLANASE"/>
    <property type="match status" value="1"/>
</dbReference>
<dbReference type="GO" id="GO:0045493">
    <property type="term" value="P:xylan catabolic process"/>
    <property type="evidence" value="ECO:0007669"/>
    <property type="project" value="UniProtKB-KW"/>
</dbReference>
<feature type="signal peptide" evidence="7">
    <location>
        <begin position="1"/>
        <end position="21"/>
    </location>
</feature>
<feature type="site" description="Important for catalytic activity, responsible for pKa modulation of the active site Glu and correct orientation of both the proton donor and substrate" evidence="6">
    <location>
        <position position="543"/>
    </location>
</feature>
<keyword evidence="9" id="KW-1185">Reference proteome</keyword>
<dbReference type="InterPro" id="IPR006710">
    <property type="entry name" value="Glyco_hydro_43"/>
</dbReference>
<gene>
    <name evidence="8" type="ORF">NIASO_02895</name>
</gene>
<dbReference type="STRING" id="929713.NIASO_02895"/>
<keyword evidence="2" id="KW-0624">Polysaccharide degradation</keyword>
<keyword evidence="2" id="KW-0858">Xylan degradation</keyword>
<dbReference type="Pfam" id="PF04616">
    <property type="entry name" value="Glyco_hydro_43"/>
    <property type="match status" value="2"/>
</dbReference>
<dbReference type="Proteomes" id="UP000003586">
    <property type="component" value="Chromosome"/>
</dbReference>
<dbReference type="Gene3D" id="2.115.10.20">
    <property type="entry name" value="Glycosyl hydrolase domain, family 43"/>
    <property type="match status" value="2"/>
</dbReference>
<dbReference type="eggNOG" id="COG3507">
    <property type="taxonomic scope" value="Bacteria"/>
</dbReference>
<dbReference type="SUPFAM" id="SSF75005">
    <property type="entry name" value="Arabinanase/levansucrase/invertase"/>
    <property type="match status" value="2"/>
</dbReference>
<evidence type="ECO:0000256" key="5">
    <source>
        <dbReference type="ARBA" id="ARBA00023295"/>
    </source>
</evidence>
<protein>
    <submittedName>
        <fullName evidence="8">Beta-xylosidase</fullName>
    </submittedName>
</protein>
<dbReference type="OrthoDB" id="3308423at2"/>
<evidence type="ECO:0000256" key="4">
    <source>
        <dbReference type="ARBA" id="ARBA00023277"/>
    </source>
</evidence>
<proteinExistence type="inferred from homology"/>
<dbReference type="KEGG" id="nso:NIASO_02895"/>
<evidence type="ECO:0000256" key="2">
    <source>
        <dbReference type="ARBA" id="ARBA00022651"/>
    </source>
</evidence>
<evidence type="ECO:0000256" key="6">
    <source>
        <dbReference type="PIRSR" id="PIRSR606710-2"/>
    </source>
</evidence>
<dbReference type="AlphaFoldDB" id="W0EXX0"/>
<dbReference type="RefSeq" id="WP_008583751.1">
    <property type="nucleotide sequence ID" value="NZ_CP007035.1"/>
</dbReference>
<reference evidence="8 9" key="1">
    <citation type="submission" date="2013-12" db="EMBL/GenBank/DDBJ databases">
        <authorList>
            <consortium name="DOE Joint Genome Institute"/>
            <person name="Eisen J."/>
            <person name="Huntemann M."/>
            <person name="Han J."/>
            <person name="Chen A."/>
            <person name="Kyrpides N."/>
            <person name="Mavromatis K."/>
            <person name="Markowitz V."/>
            <person name="Palaniappan K."/>
            <person name="Ivanova N."/>
            <person name="Schaumberg A."/>
            <person name="Pati A."/>
            <person name="Liolios K."/>
            <person name="Nordberg H.P."/>
            <person name="Cantor M.N."/>
            <person name="Hua S.X."/>
            <person name="Woyke T."/>
        </authorList>
    </citation>
    <scope>NUCLEOTIDE SEQUENCE [LARGE SCALE GENOMIC DNA]</scope>
    <source>
        <strain evidence="9">DSM 19437</strain>
    </source>
</reference>
<keyword evidence="3" id="KW-0378">Hydrolase</keyword>
<dbReference type="HOGENOM" id="CLU_010779_2_0_10"/>
<sequence length="719" mass="80651">MKWLLLLLAGLTVNSAGRLHAQAGKTAGIVSKYSAYLFVYFTGNQKKEEAIRFALSNDGYHFRALNNNEPVIASEQISSTGGVRDPHILRGAEGKTFYMVATDMVSANGWNSNRAMVLLQSKDLIHWTSAIVNIPGRFKQFRNVNRVWAPQTIYDPTTKKYMIYWSMRAGNDPDVIYYAYANKDFTGLETEPKQLFFNPGGTPCIDGDIVFKNGQYYLFFKTEGNGNGIKIAVSDKLTGGYQLRDAYVQQTKDPVEGAGTFALNDGSGYILMYDVYTKGRYQFTKTTDLRNFKVVDNAVSMNFHPRHGTVMPVTREEAARLVRQWYTPESVMTSAQSALIKKNNIVLDTAARKLYLPVLPGTPLRNFDPQFIKFPGVTIVPARGGFSKGPVSYTVTVNGHNPETFTATVLQDHNPVLNGYYADPEILYSKKKNRFYIYPTSDGFNNWSGNYFKVFSSPDLVGWKDEGVILDLPRQVQWANRNAWAPAISEKKINGRCKYFYYFCAAQRIGVAVADNPAGPFVDSGKPLIAAKPEGIKNGQEIDPAVFTDPQTRKSYLYWGNNYMAGAELNDDMTSLKPGTTKLLTPDKTFREGTYVFYRKGRYYFMWSENDTRSPDYRVRYGTAITPLGKITVPANNIVIEKDPVLGIYGTGHNSVLQIPGTDEWYIVYHRFTYPNGIKMGSAAGYNREVCIDKMEFNADGSIRKVAPTHAGIAPVQLK</sequence>
<comment type="similarity">
    <text evidence="1">Belongs to the glycosyl hydrolase 43 family.</text>
</comment>
<feature type="chain" id="PRO_5004787814" evidence="7">
    <location>
        <begin position="22"/>
        <end position="719"/>
    </location>
</feature>
<keyword evidence="5" id="KW-0326">Glycosidase</keyword>
<evidence type="ECO:0000313" key="8">
    <source>
        <dbReference type="EMBL" id="AHF14413.1"/>
    </source>
</evidence>
<dbReference type="EMBL" id="CP007035">
    <property type="protein sequence ID" value="AHF14413.1"/>
    <property type="molecule type" value="Genomic_DNA"/>
</dbReference>
<dbReference type="CDD" id="cd08983">
    <property type="entry name" value="GH43_Bt3655-like"/>
    <property type="match status" value="1"/>
</dbReference>
<dbReference type="InterPro" id="IPR052176">
    <property type="entry name" value="Glycosyl_Hydrlase_43_Enz"/>
</dbReference>
<name>W0EXX0_9BACT</name>
<evidence type="ECO:0000256" key="3">
    <source>
        <dbReference type="ARBA" id="ARBA00022801"/>
    </source>
</evidence>
<dbReference type="GO" id="GO:0004553">
    <property type="term" value="F:hydrolase activity, hydrolyzing O-glycosyl compounds"/>
    <property type="evidence" value="ECO:0007669"/>
    <property type="project" value="InterPro"/>
</dbReference>
<evidence type="ECO:0000256" key="7">
    <source>
        <dbReference type="SAM" id="SignalP"/>
    </source>
</evidence>
<dbReference type="PANTHER" id="PTHR43772:SF2">
    <property type="entry name" value="PUTATIVE (AFU_ORTHOLOGUE AFUA_2G04480)-RELATED"/>
    <property type="match status" value="1"/>
</dbReference>
<dbReference type="CDD" id="cd18828">
    <property type="entry name" value="GH43_BT3675-like"/>
    <property type="match status" value="1"/>
</dbReference>